<keyword evidence="4 8" id="KW-0812">Transmembrane</keyword>
<feature type="compositionally biased region" description="Low complexity" evidence="7">
    <location>
        <begin position="230"/>
        <end position="269"/>
    </location>
</feature>
<evidence type="ECO:0000256" key="6">
    <source>
        <dbReference type="ARBA" id="ARBA00023136"/>
    </source>
</evidence>
<evidence type="ECO:0000313" key="10">
    <source>
        <dbReference type="EMBL" id="GAA4898348.1"/>
    </source>
</evidence>
<evidence type="ECO:0000256" key="8">
    <source>
        <dbReference type="SAM" id="Phobius"/>
    </source>
</evidence>
<dbReference type="Gene3D" id="2.60.200.20">
    <property type="match status" value="1"/>
</dbReference>
<dbReference type="InterPro" id="IPR000253">
    <property type="entry name" value="FHA_dom"/>
</dbReference>
<feature type="region of interest" description="Disordered" evidence="7">
    <location>
        <begin position="152"/>
        <end position="292"/>
    </location>
</feature>
<reference evidence="11" key="1">
    <citation type="journal article" date="2019" name="Int. J. Syst. Evol. Microbiol.">
        <title>The Global Catalogue of Microorganisms (GCM) 10K type strain sequencing project: providing services to taxonomists for standard genome sequencing and annotation.</title>
        <authorList>
            <consortium name="The Broad Institute Genomics Platform"/>
            <consortium name="The Broad Institute Genome Sequencing Center for Infectious Disease"/>
            <person name="Wu L."/>
            <person name="Ma J."/>
        </authorList>
    </citation>
    <scope>NUCLEOTIDE SEQUENCE [LARGE SCALE GENOMIC DNA]</scope>
    <source>
        <strain evidence="11">JCM 19125</strain>
    </source>
</reference>
<gene>
    <name evidence="10" type="ORF">GCM10025789_15260</name>
</gene>
<feature type="domain" description="FHA" evidence="9">
    <location>
        <begin position="349"/>
        <end position="403"/>
    </location>
</feature>
<keyword evidence="11" id="KW-1185">Reference proteome</keyword>
<evidence type="ECO:0000256" key="3">
    <source>
        <dbReference type="ARBA" id="ARBA00022553"/>
    </source>
</evidence>
<keyword evidence="6 8" id="KW-0472">Membrane</keyword>
<evidence type="ECO:0000256" key="5">
    <source>
        <dbReference type="ARBA" id="ARBA00022989"/>
    </source>
</evidence>
<keyword evidence="2" id="KW-1003">Cell membrane</keyword>
<feature type="compositionally biased region" description="Pro residues" evidence="7">
    <location>
        <begin position="279"/>
        <end position="291"/>
    </location>
</feature>
<dbReference type="SUPFAM" id="SSF49879">
    <property type="entry name" value="SMAD/FHA domain"/>
    <property type="match status" value="1"/>
</dbReference>
<evidence type="ECO:0000256" key="1">
    <source>
        <dbReference type="ARBA" id="ARBA00004651"/>
    </source>
</evidence>
<evidence type="ECO:0000256" key="7">
    <source>
        <dbReference type="SAM" id="MobiDB-lite"/>
    </source>
</evidence>
<dbReference type="InterPro" id="IPR010432">
    <property type="entry name" value="RDD"/>
</dbReference>
<evidence type="ECO:0000313" key="11">
    <source>
        <dbReference type="Proteomes" id="UP001501521"/>
    </source>
</evidence>
<dbReference type="RefSeq" id="WP_345581396.1">
    <property type="nucleotide sequence ID" value="NZ_BAABLV010000024.1"/>
</dbReference>
<comment type="subcellular location">
    <subcellularLocation>
        <location evidence="1">Cell membrane</location>
        <topology evidence="1">Multi-pass membrane protein</topology>
    </subcellularLocation>
</comment>
<dbReference type="CDD" id="cd00060">
    <property type="entry name" value="FHA"/>
    <property type="match status" value="1"/>
</dbReference>
<dbReference type="PROSITE" id="PS50006">
    <property type="entry name" value="FHA_DOMAIN"/>
    <property type="match status" value="1"/>
</dbReference>
<feature type="transmembrane region" description="Helical" evidence="8">
    <location>
        <begin position="18"/>
        <end position="39"/>
    </location>
</feature>
<dbReference type="Pfam" id="PF00498">
    <property type="entry name" value="FHA"/>
    <property type="match status" value="1"/>
</dbReference>
<accession>A0ABP9FB71</accession>
<keyword evidence="3" id="KW-0597">Phosphoprotein</keyword>
<organism evidence="10 11">
    <name type="scientific">Tessaracoccus lubricantis</name>
    <dbReference type="NCBI Taxonomy" id="545543"/>
    <lineage>
        <taxon>Bacteria</taxon>
        <taxon>Bacillati</taxon>
        <taxon>Actinomycetota</taxon>
        <taxon>Actinomycetes</taxon>
        <taxon>Propionibacteriales</taxon>
        <taxon>Propionibacteriaceae</taxon>
        <taxon>Tessaracoccus</taxon>
    </lineage>
</organism>
<feature type="compositionally biased region" description="Low complexity" evidence="7">
    <location>
        <begin position="196"/>
        <end position="210"/>
    </location>
</feature>
<proteinExistence type="predicted"/>
<dbReference type="Proteomes" id="UP001501521">
    <property type="component" value="Unassembled WGS sequence"/>
</dbReference>
<evidence type="ECO:0000256" key="2">
    <source>
        <dbReference type="ARBA" id="ARBA00022475"/>
    </source>
</evidence>
<evidence type="ECO:0000259" key="9">
    <source>
        <dbReference type="PROSITE" id="PS50006"/>
    </source>
</evidence>
<feature type="transmembrane region" description="Helical" evidence="8">
    <location>
        <begin position="95"/>
        <end position="126"/>
    </location>
</feature>
<keyword evidence="5 8" id="KW-1133">Transmembrane helix</keyword>
<dbReference type="InterPro" id="IPR051791">
    <property type="entry name" value="Pra-immunoreactive"/>
</dbReference>
<dbReference type="EMBL" id="BAABLV010000024">
    <property type="protein sequence ID" value="GAA4898348.1"/>
    <property type="molecule type" value="Genomic_DNA"/>
</dbReference>
<comment type="caution">
    <text evidence="10">The sequence shown here is derived from an EMBL/GenBank/DDBJ whole genome shotgun (WGS) entry which is preliminary data.</text>
</comment>
<feature type="compositionally biased region" description="Polar residues" evidence="7">
    <location>
        <begin position="172"/>
        <end position="188"/>
    </location>
</feature>
<evidence type="ECO:0000256" key="4">
    <source>
        <dbReference type="ARBA" id="ARBA00022692"/>
    </source>
</evidence>
<feature type="transmembrane region" description="Helical" evidence="8">
    <location>
        <begin position="46"/>
        <end position="65"/>
    </location>
</feature>
<dbReference type="PANTHER" id="PTHR36115">
    <property type="entry name" value="PROLINE-RICH ANTIGEN HOMOLOG-RELATED"/>
    <property type="match status" value="1"/>
</dbReference>
<sequence>MSRLIPRGAVVAGLGKRFLAAVIDMLPFLVIGGLSTLAGRLSSEPTVVLVTGTAAAVLSLAYALYQWWAYAVRGAGIGAQAMGLRLVSLKDGEPIGWWCVFLRNLVFSALMASGVGGVALLVFLVIHERRQGWHDMAAGSIVVQPKAAEARTAPRAQRKVAQASTVGLPPHLSSTFSPQPGTTSTQNWDAFGPQGGHHPSPHGAPAAQPARHPGMQPSAPDWLPGVQSEPVQPAQHQQAPYQATGQWQPPAQFQQQPPARQQPQPFASPVRPEAASADPPTPPRAWIPLPTPTSVIEPSVKVRQRSFGEVEEADGTRIANLPAQAGRAGDEGWYVRLDDGREVELSVTVLLGRNPQKSPEDPEVHLVPASGDGRMISRTHVLIGTDPRGVYVVDRGSTNGTALVTQGGRLEPCPAGTQVRVREGQQVSYGNRWFTVLRRPVIAG</sequence>
<dbReference type="Pfam" id="PF06271">
    <property type="entry name" value="RDD"/>
    <property type="match status" value="1"/>
</dbReference>
<protein>
    <recommendedName>
        <fullName evidence="9">FHA domain-containing protein</fullName>
    </recommendedName>
</protein>
<name>A0ABP9FB71_9ACTN</name>
<dbReference type="InterPro" id="IPR008984">
    <property type="entry name" value="SMAD_FHA_dom_sf"/>
</dbReference>